<keyword evidence="4 7" id="KW-0418">Kinase</keyword>
<dbReference type="InterPro" id="IPR031322">
    <property type="entry name" value="Shikimate/glucono_kinase"/>
</dbReference>
<evidence type="ECO:0000256" key="4">
    <source>
        <dbReference type="ARBA" id="ARBA00022777"/>
    </source>
</evidence>
<comment type="caution">
    <text evidence="8">The sequence shown here is derived from an EMBL/GenBank/DDBJ whole genome shotgun (WGS) entry which is preliminary data.</text>
</comment>
<evidence type="ECO:0000256" key="7">
    <source>
        <dbReference type="HAMAP-Rule" id="MF_00109"/>
    </source>
</evidence>
<protein>
    <recommendedName>
        <fullName evidence="7">Shikimate kinase</fullName>
        <shortName evidence="7">SK</shortName>
        <ecNumber evidence="7">2.7.1.71</ecNumber>
    </recommendedName>
</protein>
<feature type="binding site" evidence="7">
    <location>
        <position position="18"/>
    </location>
    <ligand>
        <name>Mg(2+)</name>
        <dbReference type="ChEBI" id="CHEBI:18420"/>
    </ligand>
</feature>
<dbReference type="PRINTS" id="PR01100">
    <property type="entry name" value="SHIKIMTKNASE"/>
</dbReference>
<keyword evidence="5 7" id="KW-0067">ATP-binding</keyword>
<reference evidence="8 9" key="1">
    <citation type="submission" date="2021-03" db="EMBL/GenBank/DDBJ databases">
        <title>Genomic Encyclopedia of Type Strains, Phase IV (KMG-IV): sequencing the most valuable type-strain genomes for metagenomic binning, comparative biology and taxonomic classification.</title>
        <authorList>
            <person name="Goeker M."/>
        </authorList>
    </citation>
    <scope>NUCLEOTIDE SEQUENCE [LARGE SCALE GENOMIC DNA]</scope>
    <source>
        <strain evidence="8 9">DSM 3984</strain>
    </source>
</reference>
<evidence type="ECO:0000256" key="3">
    <source>
        <dbReference type="ARBA" id="ARBA00022741"/>
    </source>
</evidence>
<feature type="binding site" evidence="7">
    <location>
        <position position="59"/>
    </location>
    <ligand>
        <name>substrate</name>
    </ligand>
</feature>
<dbReference type="HAMAP" id="MF_00109">
    <property type="entry name" value="Shikimate_kinase"/>
    <property type="match status" value="1"/>
</dbReference>
<dbReference type="InterPro" id="IPR000623">
    <property type="entry name" value="Shikimate_kinase/TSH1"/>
</dbReference>
<comment type="subcellular location">
    <subcellularLocation>
        <location evidence="7">Cytoplasm</location>
    </subcellularLocation>
</comment>
<evidence type="ECO:0000256" key="1">
    <source>
        <dbReference type="ARBA" id="ARBA00022605"/>
    </source>
</evidence>
<comment type="subunit">
    <text evidence="7">Monomer.</text>
</comment>
<dbReference type="GO" id="GO:0004765">
    <property type="term" value="F:shikimate kinase activity"/>
    <property type="evidence" value="ECO:0007669"/>
    <property type="project" value="UniProtKB-EC"/>
</dbReference>
<evidence type="ECO:0000256" key="2">
    <source>
        <dbReference type="ARBA" id="ARBA00022679"/>
    </source>
</evidence>
<name>A0ABS4EZ28_9CLOT</name>
<evidence type="ECO:0000256" key="5">
    <source>
        <dbReference type="ARBA" id="ARBA00022840"/>
    </source>
</evidence>
<organism evidence="8 9">
    <name type="scientific">Clostridium moniliforme</name>
    <dbReference type="NCBI Taxonomy" id="39489"/>
    <lineage>
        <taxon>Bacteria</taxon>
        <taxon>Bacillati</taxon>
        <taxon>Bacillota</taxon>
        <taxon>Clostridia</taxon>
        <taxon>Eubacteriales</taxon>
        <taxon>Clostridiaceae</taxon>
        <taxon>Clostridium</taxon>
    </lineage>
</organism>
<dbReference type="InterPro" id="IPR027417">
    <property type="entry name" value="P-loop_NTPase"/>
</dbReference>
<comment type="cofactor">
    <cofactor evidence="7">
        <name>Mg(2+)</name>
        <dbReference type="ChEBI" id="CHEBI:18420"/>
    </cofactor>
    <text evidence="7">Binds 1 Mg(2+) ion per subunit.</text>
</comment>
<accession>A0ABS4EZ28</accession>
<keyword evidence="7" id="KW-0460">Magnesium</keyword>
<feature type="binding site" evidence="7">
    <location>
        <begin position="14"/>
        <end position="19"/>
    </location>
    <ligand>
        <name>ATP</name>
        <dbReference type="ChEBI" id="CHEBI:30616"/>
    </ligand>
</feature>
<feature type="binding site" evidence="7">
    <location>
        <position position="135"/>
    </location>
    <ligand>
        <name>substrate</name>
    </ligand>
</feature>
<dbReference type="PANTHER" id="PTHR21087:SF16">
    <property type="entry name" value="SHIKIMATE KINASE 1, CHLOROPLASTIC"/>
    <property type="match status" value="1"/>
</dbReference>
<dbReference type="EMBL" id="JAGGJZ010000002">
    <property type="protein sequence ID" value="MBP1889246.1"/>
    <property type="molecule type" value="Genomic_DNA"/>
</dbReference>
<comment type="similarity">
    <text evidence="7">Belongs to the shikimate kinase family.</text>
</comment>
<dbReference type="EC" id="2.7.1.71" evidence="7"/>
<keyword evidence="3 7" id="KW-0547">Nucleotide-binding</keyword>
<dbReference type="Proteomes" id="UP000783390">
    <property type="component" value="Unassembled WGS sequence"/>
</dbReference>
<dbReference type="RefSeq" id="WP_209795961.1">
    <property type="nucleotide sequence ID" value="NZ_JAGGJZ010000002.1"/>
</dbReference>
<evidence type="ECO:0000313" key="8">
    <source>
        <dbReference type="EMBL" id="MBP1889246.1"/>
    </source>
</evidence>
<keyword evidence="1 7" id="KW-0028">Amino-acid biosynthesis</keyword>
<keyword evidence="6 7" id="KW-0057">Aromatic amino acid biosynthesis</keyword>
<proteinExistence type="inferred from homology"/>
<keyword evidence="7" id="KW-0963">Cytoplasm</keyword>
<comment type="catalytic activity">
    <reaction evidence="7">
        <text>shikimate + ATP = 3-phosphoshikimate + ADP + H(+)</text>
        <dbReference type="Rhea" id="RHEA:13121"/>
        <dbReference type="ChEBI" id="CHEBI:15378"/>
        <dbReference type="ChEBI" id="CHEBI:30616"/>
        <dbReference type="ChEBI" id="CHEBI:36208"/>
        <dbReference type="ChEBI" id="CHEBI:145989"/>
        <dbReference type="ChEBI" id="CHEBI:456216"/>
        <dbReference type="EC" id="2.7.1.71"/>
    </reaction>
</comment>
<dbReference type="Pfam" id="PF01202">
    <property type="entry name" value="SKI"/>
    <property type="match status" value="1"/>
</dbReference>
<keyword evidence="7" id="KW-0479">Metal-binding</keyword>
<keyword evidence="2 7" id="KW-0808">Transferase</keyword>
<sequence length="170" mass="19717">MKKRDKIILIGMPGCGKTTIGRILAKELKYNFYDMDEYIEKNEGIQIKDIFKKSEDAFRKLETKACLELTKKNRCVISTGGGVIKKDININILKEHGIIVFINRPIEKILNDIDISKRPLLKSGKDKLYSLYEERFEKYKNCSNIEVINEGFLRDTIDLTKLKLKGKIKE</sequence>
<evidence type="ECO:0000256" key="6">
    <source>
        <dbReference type="ARBA" id="ARBA00023141"/>
    </source>
</evidence>
<feature type="binding site" evidence="7">
    <location>
        <position position="36"/>
    </location>
    <ligand>
        <name>substrate</name>
    </ligand>
</feature>
<dbReference type="SUPFAM" id="SSF52540">
    <property type="entry name" value="P-loop containing nucleoside triphosphate hydrolases"/>
    <property type="match status" value="1"/>
</dbReference>
<dbReference type="Gene3D" id="3.40.50.300">
    <property type="entry name" value="P-loop containing nucleotide triphosphate hydrolases"/>
    <property type="match status" value="1"/>
</dbReference>
<comment type="function">
    <text evidence="7">Catalyzes the specific phosphorylation of the 3-hydroxyl group of shikimic acid using ATP as a cosubstrate.</text>
</comment>
<evidence type="ECO:0000313" key="9">
    <source>
        <dbReference type="Proteomes" id="UP000783390"/>
    </source>
</evidence>
<dbReference type="PANTHER" id="PTHR21087">
    <property type="entry name" value="SHIKIMATE KINASE"/>
    <property type="match status" value="1"/>
</dbReference>
<comment type="pathway">
    <text evidence="7">Metabolic intermediate biosynthesis; chorismate biosynthesis; chorismate from D-erythrose 4-phosphate and phosphoenolpyruvate: step 5/7.</text>
</comment>
<comment type="caution">
    <text evidence="7">Lacks conserved residue(s) required for the propagation of feature annotation.</text>
</comment>
<feature type="binding site" evidence="7">
    <location>
        <position position="81"/>
    </location>
    <ligand>
        <name>substrate</name>
    </ligand>
</feature>
<gene>
    <name evidence="7" type="primary">aroK</name>
    <name evidence="8" type="ORF">J2Z53_000827</name>
</gene>
<feature type="binding site" evidence="7">
    <location>
        <position position="118"/>
    </location>
    <ligand>
        <name>ATP</name>
        <dbReference type="ChEBI" id="CHEBI:30616"/>
    </ligand>
</feature>
<keyword evidence="9" id="KW-1185">Reference proteome</keyword>
<dbReference type="CDD" id="cd00464">
    <property type="entry name" value="SK"/>
    <property type="match status" value="1"/>
</dbReference>